<evidence type="ECO:0000313" key="4">
    <source>
        <dbReference type="Proteomes" id="UP000247409"/>
    </source>
</evidence>
<gene>
    <name evidence="3" type="ORF">BWQ96_00091</name>
</gene>
<dbReference type="Proteomes" id="UP000247409">
    <property type="component" value="Unassembled WGS sequence"/>
</dbReference>
<keyword evidence="4" id="KW-1185">Reference proteome</keyword>
<dbReference type="PANTHER" id="PTHR30344">
    <property type="entry name" value="6-PHOSPHOGLUCONOLACTONASE-RELATED"/>
    <property type="match status" value="1"/>
</dbReference>
<dbReference type="EMBL" id="NBIV01000001">
    <property type="protein sequence ID" value="PXF49931.1"/>
    <property type="molecule type" value="Genomic_DNA"/>
</dbReference>
<dbReference type="PANTHER" id="PTHR30344:SF1">
    <property type="entry name" value="6-PHOSPHOGLUCONOLACTONASE"/>
    <property type="match status" value="1"/>
</dbReference>
<accession>A0A2V3J679</accession>
<organism evidence="3 4">
    <name type="scientific">Gracilariopsis chorda</name>
    <dbReference type="NCBI Taxonomy" id="448386"/>
    <lineage>
        <taxon>Eukaryota</taxon>
        <taxon>Rhodophyta</taxon>
        <taxon>Florideophyceae</taxon>
        <taxon>Rhodymeniophycidae</taxon>
        <taxon>Gracilariales</taxon>
        <taxon>Gracilariaceae</taxon>
        <taxon>Gracilariopsis</taxon>
    </lineage>
</organism>
<evidence type="ECO:0000256" key="1">
    <source>
        <dbReference type="ARBA" id="ARBA00005564"/>
    </source>
</evidence>
<dbReference type="InterPro" id="IPR015943">
    <property type="entry name" value="WD40/YVTN_repeat-like_dom_sf"/>
</dbReference>
<dbReference type="InterPro" id="IPR011045">
    <property type="entry name" value="N2O_reductase_N"/>
</dbReference>
<dbReference type="SUPFAM" id="SSF50974">
    <property type="entry name" value="Nitrous oxide reductase, N-terminal domain"/>
    <property type="match status" value="1"/>
</dbReference>
<comment type="caution">
    <text evidence="3">The sequence shown here is derived from an EMBL/GenBank/DDBJ whole genome shotgun (WGS) entry which is preliminary data.</text>
</comment>
<comment type="similarity">
    <text evidence="1">Belongs to the cycloisomerase 2 family.</text>
</comment>
<feature type="signal peptide" evidence="2">
    <location>
        <begin position="1"/>
        <end position="19"/>
    </location>
</feature>
<evidence type="ECO:0000256" key="2">
    <source>
        <dbReference type="SAM" id="SignalP"/>
    </source>
</evidence>
<proteinExistence type="inferred from homology"/>
<reference evidence="3 4" key="1">
    <citation type="journal article" date="2018" name="Mol. Biol. Evol.">
        <title>Analysis of the draft genome of the red seaweed Gracilariopsis chorda provides insights into genome size evolution in Rhodophyta.</title>
        <authorList>
            <person name="Lee J."/>
            <person name="Yang E.C."/>
            <person name="Graf L."/>
            <person name="Yang J.H."/>
            <person name="Qiu H."/>
            <person name="Zel Zion U."/>
            <person name="Chan C.X."/>
            <person name="Stephens T.G."/>
            <person name="Weber A.P.M."/>
            <person name="Boo G.H."/>
            <person name="Boo S.M."/>
            <person name="Kim K.M."/>
            <person name="Shin Y."/>
            <person name="Jung M."/>
            <person name="Lee S.J."/>
            <person name="Yim H.S."/>
            <person name="Lee J.H."/>
            <person name="Bhattacharya D."/>
            <person name="Yoon H.S."/>
        </authorList>
    </citation>
    <scope>NUCLEOTIDE SEQUENCE [LARGE SCALE GENOMIC DNA]</scope>
    <source>
        <strain evidence="3 4">SKKU-2015</strain>
        <tissue evidence="3">Whole body</tissue>
    </source>
</reference>
<dbReference type="AlphaFoldDB" id="A0A2V3J679"/>
<keyword evidence="2" id="KW-0732">Signal</keyword>
<feature type="chain" id="PRO_5015950320" evidence="2">
    <location>
        <begin position="20"/>
        <end position="392"/>
    </location>
</feature>
<name>A0A2V3J679_9FLOR</name>
<dbReference type="InterPro" id="IPR019405">
    <property type="entry name" value="Lactonase_7-beta_prop"/>
</dbReference>
<dbReference type="GO" id="GO:0017057">
    <property type="term" value="F:6-phosphogluconolactonase activity"/>
    <property type="evidence" value="ECO:0007669"/>
    <property type="project" value="TreeGrafter"/>
</dbReference>
<sequence>MKLQRVVLLLSFLIFVSSAVPNCSRQLNIAVGSYTGQPWLPTSAGDGVSLFKYYDDHIALLSVLSPSVVSRNPSYLAVDEESIYAANENPDGTESRVLSMPQPPFVSRVLFMTNGSAPTHITKFSHEIIAVANFGGAVSTLRSGRGNMTQLDSYEIPASFASSRRTPSLSDNYWQFEEPHPHMVLPYRNGLLVPDLGSDMRRFFSVSRQTGRLSVSSRIEFEAGDGPRHAALHPGSETIYVLNEISLSIVTVRNNKCGSSLAVCSRHKLFSYYVKKDVSAAAIRVSDDGRFLYASVRFPDTELGEIVGYRLDSRTGDIQAKIGVWSSFGVHARDFYVIEKAVYRHSCVSIIAIVNRDTDNLVLVERDRGSGMLRRSPTFSVNVTTPTSVIQY</sequence>
<evidence type="ECO:0000313" key="3">
    <source>
        <dbReference type="EMBL" id="PXF49931.1"/>
    </source>
</evidence>
<protein>
    <submittedName>
        <fullName evidence="3">6-phosphogluconolactonase</fullName>
    </submittedName>
</protein>
<dbReference type="OrthoDB" id="9972196at2759"/>
<dbReference type="Gene3D" id="2.130.10.10">
    <property type="entry name" value="YVTN repeat-like/Quinoprotein amine dehydrogenase"/>
    <property type="match status" value="1"/>
</dbReference>
<dbReference type="Pfam" id="PF10282">
    <property type="entry name" value="Lactonase"/>
    <property type="match status" value="1"/>
</dbReference>
<dbReference type="InterPro" id="IPR050282">
    <property type="entry name" value="Cycloisomerase_2"/>
</dbReference>